<dbReference type="AlphaFoldDB" id="A0A2C5X8I0"/>
<organism evidence="1 2">
    <name type="scientific">Ceratocystis fimbriata CBS 114723</name>
    <dbReference type="NCBI Taxonomy" id="1035309"/>
    <lineage>
        <taxon>Eukaryota</taxon>
        <taxon>Fungi</taxon>
        <taxon>Dikarya</taxon>
        <taxon>Ascomycota</taxon>
        <taxon>Pezizomycotina</taxon>
        <taxon>Sordariomycetes</taxon>
        <taxon>Hypocreomycetidae</taxon>
        <taxon>Microascales</taxon>
        <taxon>Ceratocystidaceae</taxon>
        <taxon>Ceratocystis</taxon>
    </lineage>
</organism>
<dbReference type="EMBL" id="APWK03000008">
    <property type="protein sequence ID" value="PHH55688.1"/>
    <property type="molecule type" value="Genomic_DNA"/>
</dbReference>
<dbReference type="Proteomes" id="UP000222788">
    <property type="component" value="Unassembled WGS sequence"/>
</dbReference>
<protein>
    <submittedName>
        <fullName evidence="1">Uncharacterized protein</fullName>
    </submittedName>
</protein>
<gene>
    <name evidence="1" type="ORF">CFIMG_008506RA00001</name>
</gene>
<keyword evidence="2" id="KW-1185">Reference proteome</keyword>
<comment type="caution">
    <text evidence="1">The sequence shown here is derived from an EMBL/GenBank/DDBJ whole genome shotgun (WGS) entry which is preliminary data.</text>
</comment>
<reference evidence="1 2" key="2">
    <citation type="journal article" date="2013" name="IMA Fungus">
        <title>IMA Genome-F 1: Ceratocystis fimbriata: Draft nuclear genome sequence for the plant pathogen, Ceratocystis fimbriata.</title>
        <authorList>
            <person name="Wilken P.M."/>
            <person name="Steenkamp E.T."/>
            <person name="Wingfield M.J."/>
            <person name="de Beer Z.W."/>
            <person name="Wingfield B.D."/>
        </authorList>
    </citation>
    <scope>NUCLEOTIDE SEQUENCE [LARGE SCALE GENOMIC DNA]</scope>
    <source>
        <strain evidence="1 2">CBS 114723</strain>
    </source>
</reference>
<dbReference type="OrthoDB" id="5096074at2759"/>
<accession>A0A2C5X8I0</accession>
<sequence>MPSLERMVIALETKLVSAENLSPSHKFEVNLHDALTPDPGTKGMFRRISRLFPYTPGGLSKILNPKNLNGFLALGGLIGPGKTLHTNRKVGLDLEESHISVEISFGKAVAPGTSERVSWTLFARF</sequence>
<dbReference type="STRING" id="1035309.A0A2C5X8I0"/>
<reference evidence="1 2" key="1">
    <citation type="journal article" date="2013" name="Fungal Biol.">
        <title>Analysis of microsatellite markers in the genome of the plant pathogen Ceratocystis fimbriata.</title>
        <authorList>
            <person name="Simpson M.C."/>
            <person name="Wilken P.M."/>
            <person name="Coetzee M.P."/>
            <person name="Wingfield M.J."/>
            <person name="Wingfield B.D."/>
        </authorList>
    </citation>
    <scope>NUCLEOTIDE SEQUENCE [LARGE SCALE GENOMIC DNA]</scope>
    <source>
        <strain evidence="1 2">CBS 114723</strain>
    </source>
</reference>
<name>A0A2C5X8I0_9PEZI</name>
<evidence type="ECO:0000313" key="1">
    <source>
        <dbReference type="EMBL" id="PHH55688.1"/>
    </source>
</evidence>
<proteinExistence type="predicted"/>
<evidence type="ECO:0000313" key="2">
    <source>
        <dbReference type="Proteomes" id="UP000222788"/>
    </source>
</evidence>